<dbReference type="Gene3D" id="3.60.20.10">
    <property type="entry name" value="Glutamine Phosphoribosylpyrophosphate, subunit 1, domain 1"/>
    <property type="match status" value="1"/>
</dbReference>
<dbReference type="InterPro" id="IPR006982">
    <property type="entry name" value="Glu_synth_centr_N"/>
</dbReference>
<feature type="region of interest" description="Disordered" evidence="15">
    <location>
        <begin position="1"/>
        <end position="30"/>
    </location>
</feature>
<evidence type="ECO:0000313" key="18">
    <source>
        <dbReference type="Proteomes" id="UP001431572"/>
    </source>
</evidence>
<keyword evidence="18" id="KW-1185">Reference proteome</keyword>
<dbReference type="PANTHER" id="PTHR11938:SF133">
    <property type="entry name" value="GLUTAMATE SYNTHASE (NADH)"/>
    <property type="match status" value="1"/>
</dbReference>
<sequence length="1675" mass="184161">MNKRDEGDCKPQSDLNFEHDSSDLAALEPMHSPTRSVIPIAFAGREEKPVELVSDIDPFSPFNNFEREHDACALLAVVNKSAHPTHNTIRQTLDGLIKMSHRAGMVNGEGDGCGIMIDLPHQLWEQKLVESGQDPVIAYREDFWVGHLMIARKADEDQTIREVLRHFENAGLRVLYTRHTEVNSEALGKLGREEEPYQWQLAGISQFGGNLSDLERTLFKVQLQTELNPAVCFSSLSKHSVVYKIRGSGDALERYFPEIVNPKVTSISVVGHSRYCTNTQTSFFRVQPFPVLAHNGEINTVGRLQQEARMLGAQLPIDGSDSQDLDRTIATLIHDYDYKLLEAMEIAFPPIVNEIKQLEPDLQNLYVFLRQAYGPFAQGPAGILSRHKDELIFAVDALGLRPLWFGQVDETYFFSSEKGVFSIEEMVYDPKPLAPGEKIYVQVRAHGEENVIWSYPRVQQEALKRFSARLVIPKDTAKLIQFSQPPAILPDDDTAVRLLPESKIEHPDEVRTEILMSALGWSGDDLHYLEFLADTANEPIGSLGYDGPLAALNKEQRNIADFFKENVAVVTNPAIDREREIEHFSTRVALGARPSLYGSTGLPRPGSGPLRLGINTKFKPRPSRMVELSCPILLGGHAGDGAPLSPDLYWESARATETYLLEELVEFVSQNGFRQEAICIISSVYQEDEEPADAILRMLNEAINGVRKGAKIVVVDDTEALNGEVFWLDPHLVVAALDEGLRNSKAPLREGESFRNLRRETSIIMRSGSLRNLHDIILAYGMGADAVSPYLMIEVAASKAKMESAEPETRQKLIRKRIENLVEGLKKGLEKVISTMGIHELRGYGRLFPSIGLAPEIARYFNTRNFGGSNKGGFGWAAMKADSEERRQILRGDKESKMVRDFHLYPKVWKTAGQVAIGQASFSKYEQQVQALEAEDPISMRHVLDIDFRNAAANELTPVDPKEVDITIERHNLPFAISSMSFGSQGEIPYKAYAKAGEVLNMVTLNGEGGEMKEILGCYYNTRGVQIASGRFGVNIELLNSAHLLEIKIGQGAKPGEGGHLPGSKVTEKVAAARNASKGVDLISPSNNHDIYSIEDLAQFISELKTANPDARVAVKVPVVANIGTIAVGIAKAGADIITLSGFDGGTGAARTHALKYVGLPSDVGVVETHRALVASGLRDQVEVWVDGGMKTASDVLKMVLLGANRVGFATLAMVAIGCTICRACQKDTCHVGIATQIESEEEAKQRGLKRFVPQMEERAVQQLVTFFTAMGEELKTQVARLGYYRLQDLVGRSDLLVQERAQTLVDWTEMLKPISAWVERQKSEAEERARQPRICMPCAAVPVAAYSGDTTRRITTHVHDMIAAGTSNNGHSKTEFFHEEEHLGSIDRSVGTHLAGALIRDGFGAGPSFAHNISSRGLHNLVGVSDIEEPRIGKDEKVNLMLNSGSIPGNGLAAFNSRAVKVVVQGGAQDGVGKSSLGGSIVIMKGKNRWGKRVDGGVGKSFAYGAQRGLFIVQGNADSRFGIRLSGADVIIGGELYETVDDNLGYIGARSNLKGFAFEYMTNGRALVLGDPGPWICSGMTGGTVYLRLQPDMGLDLAALKRRIAKGAKVGLSRLNDRDKVSVRQLLQYYFNELESSGQREDVERLAFLVEAPEQHFLKVQPVNMQVDPSISTE</sequence>
<accession>A0ABY9B2A8</accession>
<dbReference type="Pfam" id="PF00310">
    <property type="entry name" value="GATase_2"/>
    <property type="match status" value="1"/>
</dbReference>
<evidence type="ECO:0000256" key="2">
    <source>
        <dbReference type="ARBA" id="ARBA00001927"/>
    </source>
</evidence>
<dbReference type="InterPro" id="IPR036485">
    <property type="entry name" value="Glu_synth_asu_C_sf"/>
</dbReference>
<keyword evidence="12" id="KW-0314">Glutamate biosynthesis</keyword>
<dbReference type="EMBL" id="CP128399">
    <property type="protein sequence ID" value="WJW67270.1"/>
    <property type="molecule type" value="Genomic_DNA"/>
</dbReference>
<dbReference type="Pfam" id="PF01645">
    <property type="entry name" value="Glu_synthase"/>
    <property type="match status" value="1"/>
</dbReference>
<dbReference type="CDD" id="cd02808">
    <property type="entry name" value="GltS_FMN"/>
    <property type="match status" value="1"/>
</dbReference>
<feature type="domain" description="Glutamine amidotransferase type-2" evidence="16">
    <location>
        <begin position="72"/>
        <end position="444"/>
    </location>
</feature>
<reference evidence="17" key="1">
    <citation type="journal article" date="2024" name="Nature">
        <title>Anoxygenic phototroph of the Chloroflexota uses a type I reaction centre.</title>
        <authorList>
            <person name="Tsuji J.M."/>
            <person name="Shaw N.A."/>
            <person name="Nagashima S."/>
            <person name="Venkiteswaran J.J."/>
            <person name="Schiff S.L."/>
            <person name="Watanabe T."/>
            <person name="Fukui M."/>
            <person name="Hanada S."/>
            <person name="Tank M."/>
            <person name="Neufeld J.D."/>
        </authorList>
    </citation>
    <scope>NUCLEOTIDE SEQUENCE</scope>
    <source>
        <strain evidence="17">L227-S17</strain>
    </source>
</reference>
<keyword evidence="8" id="KW-0315">Glutamine amidotransferase</keyword>
<dbReference type="InterPro" id="IPR029055">
    <property type="entry name" value="Ntn_hydrolases_N"/>
</dbReference>
<evidence type="ECO:0000256" key="15">
    <source>
        <dbReference type="SAM" id="MobiDB-lite"/>
    </source>
</evidence>
<evidence type="ECO:0000256" key="6">
    <source>
        <dbReference type="ARBA" id="ARBA00022643"/>
    </source>
</evidence>
<name>A0ABY9B2A8_9CHLR</name>
<evidence type="ECO:0000256" key="8">
    <source>
        <dbReference type="ARBA" id="ARBA00022962"/>
    </source>
</evidence>
<dbReference type="InterPro" id="IPR002489">
    <property type="entry name" value="Glu_synth_asu_C"/>
</dbReference>
<dbReference type="InterPro" id="IPR017932">
    <property type="entry name" value="GATase_2_dom"/>
</dbReference>
<protein>
    <submittedName>
        <fullName evidence="17">Glutamate synthase-related protein</fullName>
    </submittedName>
</protein>
<dbReference type="SUPFAM" id="SSF69336">
    <property type="entry name" value="Alpha subunit of glutamate synthase, C-terminal domain"/>
    <property type="match status" value="1"/>
</dbReference>
<dbReference type="InterPro" id="IPR050711">
    <property type="entry name" value="ET-N_metabolism_enzyme"/>
</dbReference>
<keyword evidence="13" id="KW-0003">3Fe-4S</keyword>
<evidence type="ECO:0000256" key="10">
    <source>
        <dbReference type="ARBA" id="ARBA00023004"/>
    </source>
</evidence>
<feature type="compositionally biased region" description="Basic and acidic residues" evidence="15">
    <location>
        <begin position="1"/>
        <end position="22"/>
    </location>
</feature>
<dbReference type="Gene3D" id="3.20.20.70">
    <property type="entry name" value="Aldolase class I"/>
    <property type="match status" value="2"/>
</dbReference>
<dbReference type="SUPFAM" id="SSF51395">
    <property type="entry name" value="FMN-linked oxidoreductases"/>
    <property type="match status" value="1"/>
</dbReference>
<comment type="similarity">
    <text evidence="3">Belongs to the glutamate synthase family.</text>
</comment>
<evidence type="ECO:0000256" key="14">
    <source>
        <dbReference type="ARBA" id="ARBA00029440"/>
    </source>
</evidence>
<evidence type="ECO:0000256" key="13">
    <source>
        <dbReference type="ARBA" id="ARBA00023291"/>
    </source>
</evidence>
<evidence type="ECO:0000256" key="3">
    <source>
        <dbReference type="ARBA" id="ARBA00009716"/>
    </source>
</evidence>
<gene>
    <name evidence="17" type="ORF">OZ401_000530</name>
</gene>
<proteinExistence type="inferred from homology"/>
<keyword evidence="9" id="KW-0560">Oxidoreductase</keyword>
<evidence type="ECO:0000256" key="7">
    <source>
        <dbReference type="ARBA" id="ARBA00022723"/>
    </source>
</evidence>
<dbReference type="PROSITE" id="PS51278">
    <property type="entry name" value="GATASE_TYPE_2"/>
    <property type="match status" value="1"/>
</dbReference>
<keyword evidence="6" id="KW-0288">FMN</keyword>
<keyword evidence="11" id="KW-0411">Iron-sulfur</keyword>
<dbReference type="SUPFAM" id="SSF56235">
    <property type="entry name" value="N-terminal nucleophile aminohydrolases (Ntn hydrolases)"/>
    <property type="match status" value="1"/>
</dbReference>
<dbReference type="InterPro" id="IPR013785">
    <property type="entry name" value="Aldolase_TIM"/>
</dbReference>
<evidence type="ECO:0000313" key="17">
    <source>
        <dbReference type="EMBL" id="WJW67270.1"/>
    </source>
</evidence>
<comment type="pathway">
    <text evidence="14">Amino-acid biosynthesis.</text>
</comment>
<dbReference type="InterPro" id="IPR002932">
    <property type="entry name" value="Glu_synthdom"/>
</dbReference>
<dbReference type="Gene3D" id="2.160.20.60">
    <property type="entry name" value="Glutamate synthase, alpha subunit, C-terminal domain"/>
    <property type="match status" value="1"/>
</dbReference>
<evidence type="ECO:0000256" key="5">
    <source>
        <dbReference type="ARBA" id="ARBA00022630"/>
    </source>
</evidence>
<keyword evidence="4" id="KW-0028">Amino-acid biosynthesis</keyword>
<dbReference type="Pfam" id="PF04898">
    <property type="entry name" value="Glu_syn_central"/>
    <property type="match status" value="1"/>
</dbReference>
<dbReference type="Proteomes" id="UP001431572">
    <property type="component" value="Chromosome 1"/>
</dbReference>
<organism evidence="17 18">
    <name type="scientific">Candidatus Chlorohelix allophototropha</name>
    <dbReference type="NCBI Taxonomy" id="3003348"/>
    <lineage>
        <taxon>Bacteria</taxon>
        <taxon>Bacillati</taxon>
        <taxon>Chloroflexota</taxon>
        <taxon>Chloroflexia</taxon>
        <taxon>Candidatus Chloroheliales</taxon>
        <taxon>Candidatus Chloroheliaceae</taxon>
        <taxon>Candidatus Chlorohelix</taxon>
    </lineage>
</organism>
<evidence type="ECO:0000256" key="9">
    <source>
        <dbReference type="ARBA" id="ARBA00023002"/>
    </source>
</evidence>
<dbReference type="CDD" id="cd00504">
    <property type="entry name" value="GXGXG"/>
    <property type="match status" value="1"/>
</dbReference>
<comment type="cofactor">
    <cofactor evidence="1">
        <name>FMN</name>
        <dbReference type="ChEBI" id="CHEBI:58210"/>
    </cofactor>
</comment>
<evidence type="ECO:0000256" key="11">
    <source>
        <dbReference type="ARBA" id="ARBA00023014"/>
    </source>
</evidence>
<keyword evidence="5" id="KW-0285">Flavoprotein</keyword>
<evidence type="ECO:0000256" key="1">
    <source>
        <dbReference type="ARBA" id="ARBA00001917"/>
    </source>
</evidence>
<comment type="cofactor">
    <cofactor evidence="2">
        <name>[3Fe-4S] cluster</name>
        <dbReference type="ChEBI" id="CHEBI:21137"/>
    </cofactor>
</comment>
<dbReference type="Pfam" id="PF01493">
    <property type="entry name" value="GXGXG"/>
    <property type="match status" value="1"/>
</dbReference>
<keyword evidence="7" id="KW-0479">Metal-binding</keyword>
<evidence type="ECO:0000256" key="4">
    <source>
        <dbReference type="ARBA" id="ARBA00022605"/>
    </source>
</evidence>
<dbReference type="PANTHER" id="PTHR11938">
    <property type="entry name" value="FAD NADPH DEHYDROGENASE/OXIDOREDUCTASE"/>
    <property type="match status" value="1"/>
</dbReference>
<keyword evidence="10" id="KW-0408">Iron</keyword>
<evidence type="ECO:0000256" key="12">
    <source>
        <dbReference type="ARBA" id="ARBA00023164"/>
    </source>
</evidence>
<evidence type="ECO:0000259" key="16">
    <source>
        <dbReference type="PROSITE" id="PS51278"/>
    </source>
</evidence>
<dbReference type="RefSeq" id="WP_341469169.1">
    <property type="nucleotide sequence ID" value="NZ_CP128399.1"/>
</dbReference>